<organism evidence="2 3">
    <name type="scientific">Armadillidium nasatum</name>
    <dbReference type="NCBI Taxonomy" id="96803"/>
    <lineage>
        <taxon>Eukaryota</taxon>
        <taxon>Metazoa</taxon>
        <taxon>Ecdysozoa</taxon>
        <taxon>Arthropoda</taxon>
        <taxon>Crustacea</taxon>
        <taxon>Multicrustacea</taxon>
        <taxon>Malacostraca</taxon>
        <taxon>Eumalacostraca</taxon>
        <taxon>Peracarida</taxon>
        <taxon>Isopoda</taxon>
        <taxon>Oniscidea</taxon>
        <taxon>Crinocheta</taxon>
        <taxon>Armadillidiidae</taxon>
        <taxon>Armadillidium</taxon>
    </lineage>
</organism>
<feature type="compositionally biased region" description="Basic and acidic residues" evidence="1">
    <location>
        <begin position="68"/>
        <end position="87"/>
    </location>
</feature>
<comment type="caution">
    <text evidence="2">The sequence shown here is derived from an EMBL/GenBank/DDBJ whole genome shotgun (WGS) entry which is preliminary data.</text>
</comment>
<evidence type="ECO:0000256" key="1">
    <source>
        <dbReference type="SAM" id="MobiDB-lite"/>
    </source>
</evidence>
<accession>A0A5N5TDU7</accession>
<dbReference type="AlphaFoldDB" id="A0A5N5TDU7"/>
<evidence type="ECO:0000313" key="3">
    <source>
        <dbReference type="Proteomes" id="UP000326759"/>
    </source>
</evidence>
<protein>
    <submittedName>
        <fullName evidence="2">Uncharacterized protein</fullName>
    </submittedName>
</protein>
<feature type="non-terminal residue" evidence="2">
    <location>
        <position position="100"/>
    </location>
</feature>
<feature type="compositionally biased region" description="Polar residues" evidence="1">
    <location>
        <begin position="90"/>
        <end position="100"/>
    </location>
</feature>
<feature type="region of interest" description="Disordered" evidence="1">
    <location>
        <begin position="59"/>
        <end position="100"/>
    </location>
</feature>
<gene>
    <name evidence="2" type="ORF">Anas_14770</name>
</gene>
<dbReference type="EMBL" id="SEYY01002230">
    <property type="protein sequence ID" value="KAB7504836.1"/>
    <property type="molecule type" value="Genomic_DNA"/>
</dbReference>
<evidence type="ECO:0000313" key="2">
    <source>
        <dbReference type="EMBL" id="KAB7504836.1"/>
    </source>
</evidence>
<dbReference type="Proteomes" id="UP000326759">
    <property type="component" value="Unassembled WGS sequence"/>
</dbReference>
<sequence>RVAETIPDKRPSLYVESFHVGCLFKRTFKTFENSNLKETVTKMLTGKMMESSTEAFGKFSVSAPRNGNAERKSNINSKKDHLNEHCSDSYMGSTESNDSD</sequence>
<keyword evidence="3" id="KW-1185">Reference proteome</keyword>
<name>A0A5N5TDU7_9CRUS</name>
<reference evidence="2 3" key="1">
    <citation type="journal article" date="2019" name="PLoS Biol.">
        <title>Sex chromosomes control vertical transmission of feminizing Wolbachia symbionts in an isopod.</title>
        <authorList>
            <person name="Becking T."/>
            <person name="Chebbi M.A."/>
            <person name="Giraud I."/>
            <person name="Moumen B."/>
            <person name="Laverre T."/>
            <person name="Caubet Y."/>
            <person name="Peccoud J."/>
            <person name="Gilbert C."/>
            <person name="Cordaux R."/>
        </authorList>
    </citation>
    <scope>NUCLEOTIDE SEQUENCE [LARGE SCALE GENOMIC DNA]</scope>
    <source>
        <strain evidence="2">ANa2</strain>
        <tissue evidence="2">Whole body excluding digestive tract and cuticle</tissue>
    </source>
</reference>
<proteinExistence type="predicted"/>
<feature type="non-terminal residue" evidence="2">
    <location>
        <position position="1"/>
    </location>
</feature>